<organism evidence="3 4">
    <name type="scientific">Nocardioides marinisabuli</name>
    <dbReference type="NCBI Taxonomy" id="419476"/>
    <lineage>
        <taxon>Bacteria</taxon>
        <taxon>Bacillati</taxon>
        <taxon>Actinomycetota</taxon>
        <taxon>Actinomycetes</taxon>
        <taxon>Propionibacteriales</taxon>
        <taxon>Nocardioidaceae</taxon>
        <taxon>Nocardioides</taxon>
    </lineage>
</organism>
<evidence type="ECO:0000256" key="1">
    <source>
        <dbReference type="SAM" id="MobiDB-lite"/>
    </source>
</evidence>
<gene>
    <name evidence="3" type="ORF">BKA08_001562</name>
</gene>
<dbReference type="EMBL" id="JACCBE010000001">
    <property type="protein sequence ID" value="NYD57324.1"/>
    <property type="molecule type" value="Genomic_DNA"/>
</dbReference>
<feature type="compositionally biased region" description="Low complexity" evidence="1">
    <location>
        <begin position="82"/>
        <end position="100"/>
    </location>
</feature>
<dbReference type="Proteomes" id="UP000516957">
    <property type="component" value="Unassembled WGS sequence"/>
</dbReference>
<dbReference type="RefSeq" id="WP_179615108.1">
    <property type="nucleotide sequence ID" value="NZ_CP059163.1"/>
</dbReference>
<accession>A0A7Y9JS27</accession>
<sequence>MADDDRSADTPSLEAPSLGLGRWRRRKKDTSDEVVEDPTATIPVVEPEPLPDVEPTPDPEPDPVPAPEPEPEPTPAPPPVSRPAARRPAPAPAPMAAAAPAPEPRRTESAGEGTGTPLFADEVPEPAQEPVPVEEPATARGRSPFATLLGLRGRSAAALTGAVVGLLVVALTWGALRLCEVLQGTPSCGNPGFFLLLAIMVAMVVLGGAMLRAAGAPDPTSTAFLAVGLLCVVALLFLVDALMSPWMALVIPLVSVGTFVLSHWVTTAVVEPARG</sequence>
<name>A0A7Y9JS27_9ACTN</name>
<feature type="transmembrane region" description="Helical" evidence="2">
    <location>
        <begin position="249"/>
        <end position="270"/>
    </location>
</feature>
<feature type="transmembrane region" description="Helical" evidence="2">
    <location>
        <begin position="156"/>
        <end position="176"/>
    </location>
</feature>
<feature type="compositionally biased region" description="Low complexity" evidence="1">
    <location>
        <begin position="125"/>
        <end position="136"/>
    </location>
</feature>
<proteinExistence type="predicted"/>
<comment type="caution">
    <text evidence="3">The sequence shown here is derived from an EMBL/GenBank/DDBJ whole genome shotgun (WGS) entry which is preliminary data.</text>
</comment>
<dbReference type="SUPFAM" id="SSF103473">
    <property type="entry name" value="MFS general substrate transporter"/>
    <property type="match status" value="1"/>
</dbReference>
<keyword evidence="2" id="KW-0812">Transmembrane</keyword>
<keyword evidence="4" id="KW-1185">Reference proteome</keyword>
<keyword evidence="2" id="KW-0472">Membrane</keyword>
<protein>
    <submittedName>
        <fullName evidence="3">Uncharacterized protein</fullName>
    </submittedName>
</protein>
<evidence type="ECO:0000313" key="4">
    <source>
        <dbReference type="Proteomes" id="UP000516957"/>
    </source>
</evidence>
<feature type="region of interest" description="Disordered" evidence="1">
    <location>
        <begin position="1"/>
        <end position="138"/>
    </location>
</feature>
<feature type="transmembrane region" description="Helical" evidence="2">
    <location>
        <begin position="192"/>
        <end position="211"/>
    </location>
</feature>
<keyword evidence="2" id="KW-1133">Transmembrane helix</keyword>
<dbReference type="AlphaFoldDB" id="A0A7Y9JS27"/>
<dbReference type="InterPro" id="IPR036259">
    <property type="entry name" value="MFS_trans_sf"/>
</dbReference>
<feature type="transmembrane region" description="Helical" evidence="2">
    <location>
        <begin position="223"/>
        <end position="243"/>
    </location>
</feature>
<reference evidence="3 4" key="1">
    <citation type="submission" date="2020-07" db="EMBL/GenBank/DDBJ databases">
        <title>Sequencing the genomes of 1000 actinobacteria strains.</title>
        <authorList>
            <person name="Klenk H.-P."/>
        </authorList>
    </citation>
    <scope>NUCLEOTIDE SEQUENCE [LARGE SCALE GENOMIC DNA]</scope>
    <source>
        <strain evidence="3 4">DSM 18965</strain>
    </source>
</reference>
<feature type="compositionally biased region" description="Acidic residues" evidence="1">
    <location>
        <begin position="49"/>
        <end position="61"/>
    </location>
</feature>
<evidence type="ECO:0000313" key="3">
    <source>
        <dbReference type="EMBL" id="NYD57324.1"/>
    </source>
</evidence>
<evidence type="ECO:0000256" key="2">
    <source>
        <dbReference type="SAM" id="Phobius"/>
    </source>
</evidence>
<feature type="compositionally biased region" description="Pro residues" evidence="1">
    <location>
        <begin position="62"/>
        <end position="81"/>
    </location>
</feature>